<feature type="domain" description="ATLF-like" evidence="3">
    <location>
        <begin position="79"/>
        <end position="291"/>
    </location>
</feature>
<gene>
    <name evidence="4" type="ORF">AAAU51_00755</name>
</gene>
<reference evidence="4 5" key="1">
    <citation type="submission" date="2024-04" db="EMBL/GenBank/DDBJ databases">
        <title>Human intestinal bacterial collection.</title>
        <authorList>
            <person name="Pauvert C."/>
            <person name="Hitch T.C.A."/>
            <person name="Clavel T."/>
        </authorList>
    </citation>
    <scope>NUCLEOTIDE SEQUENCE [LARGE SCALE GENOMIC DNA]</scope>
    <source>
        <strain evidence="4 5">CLA-AA-H249</strain>
    </source>
</reference>
<dbReference type="Proteomes" id="UP001482154">
    <property type="component" value="Unassembled WGS sequence"/>
</dbReference>
<evidence type="ECO:0000256" key="2">
    <source>
        <dbReference type="ARBA" id="ARBA00022525"/>
    </source>
</evidence>
<dbReference type="InterPro" id="IPR014781">
    <property type="entry name" value="Anthrax_toxin_lethal/edema_N/C"/>
</dbReference>
<dbReference type="EMBL" id="JBBNIN010000001">
    <property type="protein sequence ID" value="MEQ2709717.1"/>
    <property type="molecule type" value="Genomic_DNA"/>
</dbReference>
<dbReference type="Pfam" id="PF07737">
    <property type="entry name" value="ATLF"/>
    <property type="match status" value="1"/>
</dbReference>
<dbReference type="Gene3D" id="3.40.390.10">
    <property type="entry name" value="Collagenase (Catalytic Domain)"/>
    <property type="match status" value="1"/>
</dbReference>
<proteinExistence type="predicted"/>
<comment type="subcellular location">
    <subcellularLocation>
        <location evidence="1">Secreted</location>
    </subcellularLocation>
</comment>
<dbReference type="RefSeq" id="WP_022374678.1">
    <property type="nucleotide sequence ID" value="NZ_JAOQJG010000005.1"/>
</dbReference>
<sequence>MKKKVAAGLTSIILAVVLIFGGVTFYNNHQQKKFEKQMASFESVDTMKHPKESTIKIDGVEVPLSSAPKVTTKTTIKKSTKIQKLKKKASKSKVTTIRKTKTTKKTSQSNSQRKVVDTKVITTTKDYDKKGSNKRTIKTVIQTTVKTTTVQLIQSGSKGTTVKTLGAKADKKILNAFDTLKFKFVINKNASHTGVFSVRNHKIEIQSAKDYVLLHELGHFANFLAGDKVSTSEWNKIYKAEKSKYTGYNKAYVTKTASEYFAESYRDYRENPTALKSKRPRTYQFVKKTINGISDSDVQEIKDTYGEYWGL</sequence>
<keyword evidence="5" id="KW-1185">Reference proteome</keyword>
<evidence type="ECO:0000313" key="5">
    <source>
        <dbReference type="Proteomes" id="UP001482154"/>
    </source>
</evidence>
<organism evidence="4 5">
    <name type="scientific">Anaerostipes amylophilus</name>
    <dbReference type="NCBI Taxonomy" id="2981779"/>
    <lineage>
        <taxon>Bacteria</taxon>
        <taxon>Bacillati</taxon>
        <taxon>Bacillota</taxon>
        <taxon>Clostridia</taxon>
        <taxon>Lachnospirales</taxon>
        <taxon>Lachnospiraceae</taxon>
        <taxon>Anaerostipes</taxon>
    </lineage>
</organism>
<protein>
    <recommendedName>
        <fullName evidence="3">ATLF-like domain-containing protein</fullName>
    </recommendedName>
</protein>
<dbReference type="InterPro" id="IPR024079">
    <property type="entry name" value="MetalloPept_cat_dom_sf"/>
</dbReference>
<evidence type="ECO:0000256" key="1">
    <source>
        <dbReference type="ARBA" id="ARBA00004613"/>
    </source>
</evidence>
<dbReference type="PROSITE" id="PS51995">
    <property type="entry name" value="ATLF"/>
    <property type="match status" value="1"/>
</dbReference>
<keyword evidence="2" id="KW-0964">Secreted</keyword>
<comment type="caution">
    <text evidence="4">The sequence shown here is derived from an EMBL/GenBank/DDBJ whole genome shotgun (WGS) entry which is preliminary data.</text>
</comment>
<name>A0ABV1IR83_9FIRM</name>
<dbReference type="InterPro" id="IPR047568">
    <property type="entry name" value="ATLF-like_dom"/>
</dbReference>
<dbReference type="SUPFAM" id="SSF55486">
    <property type="entry name" value="Metalloproteases ('zincins'), catalytic domain"/>
    <property type="match status" value="1"/>
</dbReference>
<evidence type="ECO:0000259" key="3">
    <source>
        <dbReference type="PROSITE" id="PS51995"/>
    </source>
</evidence>
<evidence type="ECO:0000313" key="4">
    <source>
        <dbReference type="EMBL" id="MEQ2709717.1"/>
    </source>
</evidence>
<accession>A0ABV1IR83</accession>
<dbReference type="CDD" id="cd20184">
    <property type="entry name" value="M34_peptidase_like"/>
    <property type="match status" value="1"/>
</dbReference>